<dbReference type="InterPro" id="IPR017789">
    <property type="entry name" value="Frataxin"/>
</dbReference>
<keyword evidence="6" id="KW-0410">Iron transport</keyword>
<keyword evidence="5" id="KW-0813">Transport</keyword>
<dbReference type="NCBIfam" id="TIGR03422">
    <property type="entry name" value="mito_frataxin"/>
    <property type="match status" value="1"/>
</dbReference>
<comment type="caution">
    <text evidence="13">The sequence shown here is derived from an EMBL/GenBank/DDBJ whole genome shotgun (WGS) entry which is preliminary data.</text>
</comment>
<evidence type="ECO:0000256" key="3">
    <source>
        <dbReference type="ARBA" id="ARBA00013107"/>
    </source>
</evidence>
<evidence type="ECO:0000256" key="12">
    <source>
        <dbReference type="ARBA" id="ARBA00047990"/>
    </source>
</evidence>
<evidence type="ECO:0000256" key="5">
    <source>
        <dbReference type="ARBA" id="ARBA00022448"/>
    </source>
</evidence>
<reference evidence="13 14" key="1">
    <citation type="submission" date="2024-04" db="EMBL/GenBank/DDBJ databases">
        <title>genome sequences of Mucor flavus KT1a and Helicostylum pulchrum KT1b strains isolated from the surface of a dry-aged beef.</title>
        <authorList>
            <person name="Toyotome T."/>
            <person name="Hosono M."/>
            <person name="Torimaru M."/>
            <person name="Fukuda K."/>
            <person name="Mikami N."/>
        </authorList>
    </citation>
    <scope>NUCLEOTIDE SEQUENCE [LARGE SCALE GENOMIC DNA]</scope>
    <source>
        <strain evidence="13 14">KT1a</strain>
    </source>
</reference>
<keyword evidence="14" id="KW-1185">Reference proteome</keyword>
<dbReference type="EMBL" id="BAABUK010000002">
    <property type="protein sequence ID" value="GAA5807212.1"/>
    <property type="molecule type" value="Genomic_DNA"/>
</dbReference>
<protein>
    <recommendedName>
        <fullName evidence="3">ferroxidase</fullName>
        <ecNumber evidence="3">1.16.3.1</ecNumber>
    </recommendedName>
</protein>
<evidence type="ECO:0000256" key="6">
    <source>
        <dbReference type="ARBA" id="ARBA00022496"/>
    </source>
</evidence>
<keyword evidence="11" id="KW-0496">Mitochondrion</keyword>
<evidence type="ECO:0000313" key="13">
    <source>
        <dbReference type="EMBL" id="GAA5807212.1"/>
    </source>
</evidence>
<dbReference type="PANTHER" id="PTHR16821:SF2">
    <property type="entry name" value="FRATAXIN, MITOCHONDRIAL"/>
    <property type="match status" value="1"/>
</dbReference>
<evidence type="ECO:0000256" key="10">
    <source>
        <dbReference type="ARBA" id="ARBA00023065"/>
    </source>
</evidence>
<dbReference type="PROSITE" id="PS01344">
    <property type="entry name" value="FRATAXIN_1"/>
    <property type="match status" value="1"/>
</dbReference>
<gene>
    <name evidence="13" type="ORF">MFLAVUS_000567</name>
</gene>
<proteinExistence type="inferred from homology"/>
<evidence type="ECO:0000256" key="2">
    <source>
        <dbReference type="ARBA" id="ARBA00008183"/>
    </source>
</evidence>
<dbReference type="NCBIfam" id="TIGR03421">
    <property type="entry name" value="FeS_CyaY"/>
    <property type="match status" value="1"/>
</dbReference>
<dbReference type="InterPro" id="IPR036524">
    <property type="entry name" value="Frataxin/CyaY_sf"/>
</dbReference>
<accession>A0ABP9YK51</accession>
<keyword evidence="9" id="KW-0408">Iron</keyword>
<dbReference type="Pfam" id="PF01491">
    <property type="entry name" value="Frataxin_Cyay"/>
    <property type="match status" value="1"/>
</dbReference>
<keyword evidence="4" id="KW-0409">Iron storage</keyword>
<evidence type="ECO:0000256" key="9">
    <source>
        <dbReference type="ARBA" id="ARBA00023004"/>
    </source>
</evidence>
<dbReference type="InterPro" id="IPR002908">
    <property type="entry name" value="Frataxin/CyaY"/>
</dbReference>
<evidence type="ECO:0000256" key="1">
    <source>
        <dbReference type="ARBA" id="ARBA00004173"/>
    </source>
</evidence>
<dbReference type="EC" id="1.16.3.1" evidence="3"/>
<evidence type="ECO:0000256" key="8">
    <source>
        <dbReference type="ARBA" id="ARBA00023002"/>
    </source>
</evidence>
<dbReference type="Proteomes" id="UP001473302">
    <property type="component" value="Unassembled WGS sequence"/>
</dbReference>
<dbReference type="PROSITE" id="PS50810">
    <property type="entry name" value="FRATAXIN_2"/>
    <property type="match status" value="1"/>
</dbReference>
<comment type="catalytic activity">
    <reaction evidence="12">
        <text>4 Fe(2+) + O2 + 4 H(+) = 4 Fe(3+) + 2 H2O</text>
        <dbReference type="Rhea" id="RHEA:11148"/>
        <dbReference type="ChEBI" id="CHEBI:15377"/>
        <dbReference type="ChEBI" id="CHEBI:15378"/>
        <dbReference type="ChEBI" id="CHEBI:15379"/>
        <dbReference type="ChEBI" id="CHEBI:29033"/>
        <dbReference type="ChEBI" id="CHEBI:29034"/>
        <dbReference type="EC" id="1.16.3.1"/>
    </reaction>
</comment>
<sequence length="177" mass="20865">MLRNIVRNALKQQLTRNVRLQSTRMPTVARQCKPFMAVTTRQFNTTFVPWNQYTITELTTDRYHRLSDEVLEHMCTKLEELVDETDLKGYDVEFNQGVLTISVGEHGTYVLNKQPPNHQIWLSSPISGPQRYDFDEKHHKWFYHRDNHTIDEVLNTELSKAFGKEIDLLEGFVPEEQ</sequence>
<keyword evidence="10" id="KW-0406">Ion transport</keyword>
<evidence type="ECO:0000256" key="7">
    <source>
        <dbReference type="ARBA" id="ARBA00022946"/>
    </source>
</evidence>
<dbReference type="SUPFAM" id="SSF55387">
    <property type="entry name" value="Frataxin/Nqo15-like"/>
    <property type="match status" value="1"/>
</dbReference>
<comment type="similarity">
    <text evidence="2">Belongs to the frataxin family.</text>
</comment>
<name>A0ABP9YK51_9FUNG</name>
<keyword evidence="7" id="KW-0809">Transit peptide</keyword>
<dbReference type="SMART" id="SM01219">
    <property type="entry name" value="Frataxin_Cyay"/>
    <property type="match status" value="1"/>
</dbReference>
<evidence type="ECO:0000256" key="4">
    <source>
        <dbReference type="ARBA" id="ARBA00022434"/>
    </source>
</evidence>
<evidence type="ECO:0000256" key="11">
    <source>
        <dbReference type="ARBA" id="ARBA00023128"/>
    </source>
</evidence>
<organism evidence="13 14">
    <name type="scientific">Mucor flavus</name>
    <dbReference type="NCBI Taxonomy" id="439312"/>
    <lineage>
        <taxon>Eukaryota</taxon>
        <taxon>Fungi</taxon>
        <taxon>Fungi incertae sedis</taxon>
        <taxon>Mucoromycota</taxon>
        <taxon>Mucoromycotina</taxon>
        <taxon>Mucoromycetes</taxon>
        <taxon>Mucorales</taxon>
        <taxon>Mucorineae</taxon>
        <taxon>Mucoraceae</taxon>
        <taxon>Mucor</taxon>
    </lineage>
</organism>
<comment type="subcellular location">
    <subcellularLocation>
        <location evidence="1">Mitochondrion</location>
    </subcellularLocation>
</comment>
<keyword evidence="8" id="KW-0560">Oxidoreductase</keyword>
<dbReference type="PANTHER" id="PTHR16821">
    <property type="entry name" value="FRATAXIN"/>
    <property type="match status" value="1"/>
</dbReference>
<dbReference type="PRINTS" id="PR00904">
    <property type="entry name" value="FRATAXIN"/>
</dbReference>
<dbReference type="Gene3D" id="3.30.920.10">
    <property type="entry name" value="Frataxin/CyaY"/>
    <property type="match status" value="1"/>
</dbReference>
<evidence type="ECO:0000313" key="14">
    <source>
        <dbReference type="Proteomes" id="UP001473302"/>
    </source>
</evidence>
<dbReference type="InterPro" id="IPR020895">
    <property type="entry name" value="Frataxin_CS"/>
</dbReference>